<gene>
    <name evidence="7" type="ORF">KQX62_08360</name>
</gene>
<evidence type="ECO:0000256" key="4">
    <source>
        <dbReference type="ARBA" id="ARBA00023315"/>
    </source>
</evidence>
<evidence type="ECO:0000313" key="7">
    <source>
        <dbReference type="EMBL" id="UYO41288.1"/>
    </source>
</evidence>
<organism evidence="7 8">
    <name type="scientific">Rhodopseudomonas palustris</name>
    <dbReference type="NCBI Taxonomy" id="1076"/>
    <lineage>
        <taxon>Bacteria</taxon>
        <taxon>Pseudomonadati</taxon>
        <taxon>Pseudomonadota</taxon>
        <taxon>Alphaproteobacteria</taxon>
        <taxon>Hyphomicrobiales</taxon>
        <taxon>Nitrobacteraceae</taxon>
        <taxon>Rhodopseudomonas</taxon>
    </lineage>
</organism>
<sequence length="173" mass="19218">MTVSANLPRPLSEADDRDGFDCGRESLNAWFRRHAWANHVSGASRVNVMTDPETHRIIGYVTLSACQIERAYLPKPQQRNQPDPVPVLLLGQLAVDKAFQRQGHAASLLQFALKSALRAAEIVGCVGVVTHPLDDGVRGFYASWGFRDLPFDPRRAMIIRMSELKQHFGIAIG</sequence>
<feature type="domain" description="N-acetyltransferase" evidence="6">
    <location>
        <begin position="6"/>
        <end position="166"/>
    </location>
</feature>
<dbReference type="CDD" id="cd04301">
    <property type="entry name" value="NAT_SF"/>
    <property type="match status" value="1"/>
</dbReference>
<dbReference type="PANTHER" id="PTHR36449:SF1">
    <property type="entry name" value="ACETYLTRANSFERASE"/>
    <property type="match status" value="1"/>
</dbReference>
<accession>A0AAX3E2S0</accession>
<evidence type="ECO:0000256" key="5">
    <source>
        <dbReference type="ARBA" id="ARBA00049880"/>
    </source>
</evidence>
<evidence type="ECO:0000259" key="6">
    <source>
        <dbReference type="PROSITE" id="PS51186"/>
    </source>
</evidence>
<evidence type="ECO:0000256" key="1">
    <source>
        <dbReference type="ARBA" id="ARBA00022491"/>
    </source>
</evidence>
<evidence type="ECO:0000256" key="3">
    <source>
        <dbReference type="ARBA" id="ARBA00022679"/>
    </source>
</evidence>
<keyword evidence="3 7" id="KW-0808">Transferase</keyword>
<dbReference type="SUPFAM" id="SSF55729">
    <property type="entry name" value="Acyl-CoA N-acyltransferases (Nat)"/>
    <property type="match status" value="1"/>
</dbReference>
<keyword evidence="2" id="KW-1277">Toxin-antitoxin system</keyword>
<keyword evidence="1" id="KW-0678">Repressor</keyword>
<proteinExistence type="predicted"/>
<dbReference type="PROSITE" id="PS51186">
    <property type="entry name" value="GNAT"/>
    <property type="match status" value="1"/>
</dbReference>
<dbReference type="Gene3D" id="3.40.630.30">
    <property type="match status" value="1"/>
</dbReference>
<evidence type="ECO:0000313" key="8">
    <source>
        <dbReference type="Proteomes" id="UP001163166"/>
    </source>
</evidence>
<dbReference type="RefSeq" id="WP_264076053.1">
    <property type="nucleotide sequence ID" value="NZ_CP076676.1"/>
</dbReference>
<dbReference type="GO" id="GO:0016747">
    <property type="term" value="F:acyltransferase activity, transferring groups other than amino-acyl groups"/>
    <property type="evidence" value="ECO:0007669"/>
    <property type="project" value="InterPro"/>
</dbReference>
<evidence type="ECO:0000256" key="2">
    <source>
        <dbReference type="ARBA" id="ARBA00022649"/>
    </source>
</evidence>
<dbReference type="EMBL" id="CP076676">
    <property type="protein sequence ID" value="UYO41288.1"/>
    <property type="molecule type" value="Genomic_DNA"/>
</dbReference>
<dbReference type="AlphaFoldDB" id="A0AAX3E2S0"/>
<reference evidence="7" key="1">
    <citation type="journal article" date="2022" name="Biol. Control">
        <title>In silico genomic analysis of Rhodopseudomonas palustris strains revealed potential biocontrol agents and crop yield enhancers.</title>
        <authorList>
            <person name="Surachat K."/>
            <person name="Kantachote D."/>
            <person name="Deachamag P."/>
            <person name="Wonglapsuwan M."/>
        </authorList>
    </citation>
    <scope>NUCLEOTIDE SEQUENCE</scope>
    <source>
        <strain evidence="7">TLS06</strain>
    </source>
</reference>
<comment type="catalytic activity">
    <reaction evidence="5">
        <text>glycyl-tRNA(Gly) + acetyl-CoA = N-acetylglycyl-tRNA(Gly) + CoA + H(+)</text>
        <dbReference type="Rhea" id="RHEA:81867"/>
        <dbReference type="Rhea" id="RHEA-COMP:9683"/>
        <dbReference type="Rhea" id="RHEA-COMP:19766"/>
        <dbReference type="ChEBI" id="CHEBI:15378"/>
        <dbReference type="ChEBI" id="CHEBI:57287"/>
        <dbReference type="ChEBI" id="CHEBI:57288"/>
        <dbReference type="ChEBI" id="CHEBI:78522"/>
        <dbReference type="ChEBI" id="CHEBI:232036"/>
    </reaction>
</comment>
<dbReference type="InterPro" id="IPR000182">
    <property type="entry name" value="GNAT_dom"/>
</dbReference>
<dbReference type="Pfam" id="PF13508">
    <property type="entry name" value="Acetyltransf_7"/>
    <property type="match status" value="1"/>
</dbReference>
<dbReference type="InterPro" id="IPR016181">
    <property type="entry name" value="Acyl_CoA_acyltransferase"/>
</dbReference>
<dbReference type="Proteomes" id="UP001163166">
    <property type="component" value="Chromosome"/>
</dbReference>
<dbReference type="PANTHER" id="PTHR36449">
    <property type="entry name" value="ACETYLTRANSFERASE-RELATED"/>
    <property type="match status" value="1"/>
</dbReference>
<protein>
    <submittedName>
        <fullName evidence="7">GNAT family N-acetyltransferase</fullName>
        <ecNumber evidence="7">2.3.1.-</ecNumber>
    </submittedName>
</protein>
<dbReference type="EC" id="2.3.1.-" evidence="7"/>
<keyword evidence="4 7" id="KW-0012">Acyltransferase</keyword>
<name>A0AAX3E2S0_RHOPL</name>